<organism evidence="1 2">
    <name type="scientific">Pyricularia oryzae</name>
    <name type="common">Rice blast fungus</name>
    <name type="synonym">Magnaporthe oryzae</name>
    <dbReference type="NCBI Taxonomy" id="318829"/>
    <lineage>
        <taxon>Eukaryota</taxon>
        <taxon>Fungi</taxon>
        <taxon>Dikarya</taxon>
        <taxon>Ascomycota</taxon>
        <taxon>Pezizomycotina</taxon>
        <taxon>Sordariomycetes</taxon>
        <taxon>Sordariomycetidae</taxon>
        <taxon>Magnaporthales</taxon>
        <taxon>Pyriculariaceae</taxon>
        <taxon>Pyricularia</taxon>
    </lineage>
</organism>
<dbReference type="Proteomes" id="UP000294847">
    <property type="component" value="Chromosome 5"/>
</dbReference>
<reference evidence="1 2" key="1">
    <citation type="journal article" date="2019" name="Mol. Biol. Evol.">
        <title>Blast fungal genomes show frequent chromosomal changes, gene gains and losses, and effector gene turnover.</title>
        <authorList>
            <person name="Gomez Luciano L.B."/>
            <person name="Jason Tsai I."/>
            <person name="Chuma I."/>
            <person name="Tosa Y."/>
            <person name="Chen Y.H."/>
            <person name="Li J.Y."/>
            <person name="Li M.Y."/>
            <person name="Jade Lu M.Y."/>
            <person name="Nakayashiki H."/>
            <person name="Li W.H."/>
        </authorList>
    </citation>
    <scope>NUCLEOTIDE SEQUENCE [LARGE SCALE GENOMIC DNA]</scope>
    <source>
        <strain evidence="1">MZ5-1-6</strain>
    </source>
</reference>
<name>A0A4P7NKN5_PYROR</name>
<protein>
    <submittedName>
        <fullName evidence="1">Uncharacterized protein</fullName>
    </submittedName>
</protein>
<proteinExistence type="predicted"/>
<gene>
    <name evidence="1" type="ORF">PoMZ_11566</name>
</gene>
<sequence length="97" mass="10961">MHERRQYQRTSYEVLQMCRPGGGDQVHSTCKSQILQKFGAVENNRFNMAPSRRKTSESFCYPDVPPRHAVHNAAENPAPLFCHEPAVGILYSTLLSA</sequence>
<dbReference type="AlphaFoldDB" id="A0A4P7NKN5"/>
<dbReference type="EMBL" id="CP034208">
    <property type="protein sequence ID" value="QBZ62681.1"/>
    <property type="molecule type" value="Genomic_DNA"/>
</dbReference>
<evidence type="ECO:0000313" key="1">
    <source>
        <dbReference type="EMBL" id="QBZ62681.1"/>
    </source>
</evidence>
<evidence type="ECO:0000313" key="2">
    <source>
        <dbReference type="Proteomes" id="UP000294847"/>
    </source>
</evidence>
<accession>A0A4P7NKN5</accession>